<comment type="caution">
    <text evidence="2">The sequence shown here is derived from an EMBL/GenBank/DDBJ whole genome shotgun (WGS) entry which is preliminary data.</text>
</comment>
<dbReference type="RefSeq" id="WP_285674167.1">
    <property type="nucleotide sequence ID" value="NZ_BSYI01000047.1"/>
</dbReference>
<accession>A0ABQ6LSD0</accession>
<organism evidence="2 3">
    <name type="scientific">Paralimibaculum aggregatum</name>
    <dbReference type="NCBI Taxonomy" id="3036245"/>
    <lineage>
        <taxon>Bacteria</taxon>
        <taxon>Pseudomonadati</taxon>
        <taxon>Pseudomonadota</taxon>
        <taxon>Alphaproteobacteria</taxon>
        <taxon>Rhodobacterales</taxon>
        <taxon>Paracoccaceae</taxon>
        <taxon>Paralimibaculum</taxon>
    </lineage>
</organism>
<reference evidence="2 3" key="1">
    <citation type="submission" date="2023-04" db="EMBL/GenBank/DDBJ databases">
        <title>Marinoamorphus aggregata gen. nov., sp. Nov., isolate from tissue of brittle star Ophioplocus japonicus.</title>
        <authorList>
            <person name="Kawano K."/>
            <person name="Sawayama S."/>
            <person name="Nakagawa S."/>
        </authorList>
    </citation>
    <scope>NUCLEOTIDE SEQUENCE [LARGE SCALE GENOMIC DNA]</scope>
    <source>
        <strain evidence="2 3">NKW23</strain>
    </source>
</reference>
<feature type="compositionally biased region" description="Basic and acidic residues" evidence="1">
    <location>
        <begin position="1"/>
        <end position="21"/>
    </location>
</feature>
<sequence length="219" mass="25405">MEPNRHDLPTVDESQARERAKASYQGQRLSNAQFEDAWAIAKIMRTEIKSSGSFTEKLTDYAHAFARSQRFDQLKGETIIRDIFKERYGQTMNQMREAQLEREGKLDDFARKEALNVARGVPELIQSGETMPFYKSYDIQATTFAEAFQISEATAKTVMKEAYKEAEGRDLYEAGKEVEERVHRPKVEAERRARETDRLKQSYGEASGPRRGYQRRYEP</sequence>
<evidence type="ECO:0000256" key="1">
    <source>
        <dbReference type="SAM" id="MobiDB-lite"/>
    </source>
</evidence>
<feature type="region of interest" description="Disordered" evidence="1">
    <location>
        <begin position="169"/>
        <end position="219"/>
    </location>
</feature>
<protein>
    <submittedName>
        <fullName evidence="2">Uncharacterized protein</fullName>
    </submittedName>
</protein>
<evidence type="ECO:0000313" key="3">
    <source>
        <dbReference type="Proteomes" id="UP001239909"/>
    </source>
</evidence>
<keyword evidence="3" id="KW-1185">Reference proteome</keyword>
<evidence type="ECO:0000313" key="2">
    <source>
        <dbReference type="EMBL" id="GMG84976.1"/>
    </source>
</evidence>
<dbReference type="Proteomes" id="UP001239909">
    <property type="component" value="Unassembled WGS sequence"/>
</dbReference>
<name>A0ABQ6LSD0_9RHOB</name>
<feature type="compositionally biased region" description="Basic and acidic residues" evidence="1">
    <location>
        <begin position="169"/>
        <end position="200"/>
    </location>
</feature>
<dbReference type="EMBL" id="BSYI01000047">
    <property type="protein sequence ID" value="GMG84976.1"/>
    <property type="molecule type" value="Genomic_DNA"/>
</dbReference>
<proteinExistence type="predicted"/>
<feature type="region of interest" description="Disordered" evidence="1">
    <location>
        <begin position="1"/>
        <end position="26"/>
    </location>
</feature>
<gene>
    <name evidence="2" type="ORF">LNKW23_41920</name>
</gene>